<gene>
    <name evidence="1" type="ORF">Poli38472_008196</name>
</gene>
<accession>A0A8K1CM22</accession>
<dbReference type="OrthoDB" id="155810at2759"/>
<evidence type="ECO:0000313" key="1">
    <source>
        <dbReference type="EMBL" id="TMW65554.1"/>
    </source>
</evidence>
<protein>
    <submittedName>
        <fullName evidence="1">Uncharacterized protein</fullName>
    </submittedName>
</protein>
<dbReference type="PANTHER" id="PTHR13510">
    <property type="entry name" value="FYVE-FINGER-CONTAINING RAB5 EFFECTOR PROTEIN RABENOSYN-5-RELATED"/>
    <property type="match status" value="1"/>
</dbReference>
<sequence length="417" mass="46538">MTRNLPNNVLPKGLLLTVAEKEAYTKLVDRLVDRACKEFMVHRDICGRKVDSKEWREIKSVGKLSIRKDRKSKHDRVQTLLGANGQYELVESNIPVPSMLVTGTLPGTIDDFLYGAFIDSSEAHRMRASYLKDQASDFHFLARVSTPTEEDPFRFAGVAWVELAGAKGIPFIWRRDILTLVAMGSKTTVSGERFGYYVIHSIGRSEIPPFPEKKYMRAKCSFCFVFHQRDVDTVEIYQRGFFAPMGDVPERSVLSSVLKNLVVPTRLMESSQGKKLHFMMKRAPQRHPSSLLGNKCAAGCQSRSRTGGTKQGTCVVCRLPVCSACKVPKKIAIDANRHAAIENTFSFCLVCVNKAKATPAAIFAQTEVITKTFNLEARQKALAAAPAGTDVVLYPQDLRKPRPVSCRTRRGEFGMLV</sequence>
<dbReference type="InterPro" id="IPR052727">
    <property type="entry name" value="Rab4/Rab5_effector"/>
</dbReference>
<comment type="caution">
    <text evidence="1">The sequence shown here is derived from an EMBL/GenBank/DDBJ whole genome shotgun (WGS) entry which is preliminary data.</text>
</comment>
<reference evidence="1" key="1">
    <citation type="submission" date="2019-03" db="EMBL/GenBank/DDBJ databases">
        <title>Long read genome sequence of the mycoparasitic Pythium oligandrum ATCC 38472 isolated from sugarbeet rhizosphere.</title>
        <authorList>
            <person name="Gaulin E."/>
        </authorList>
    </citation>
    <scope>NUCLEOTIDE SEQUENCE</scope>
    <source>
        <strain evidence="1">ATCC 38472_TT</strain>
    </source>
</reference>
<keyword evidence="2" id="KW-1185">Reference proteome</keyword>
<proteinExistence type="predicted"/>
<name>A0A8K1CM22_PYTOL</name>
<organism evidence="1 2">
    <name type="scientific">Pythium oligandrum</name>
    <name type="common">Mycoparasitic fungus</name>
    <dbReference type="NCBI Taxonomy" id="41045"/>
    <lineage>
        <taxon>Eukaryota</taxon>
        <taxon>Sar</taxon>
        <taxon>Stramenopiles</taxon>
        <taxon>Oomycota</taxon>
        <taxon>Peronosporomycetes</taxon>
        <taxon>Pythiales</taxon>
        <taxon>Pythiaceae</taxon>
        <taxon>Pythium</taxon>
    </lineage>
</organism>
<evidence type="ECO:0000313" key="2">
    <source>
        <dbReference type="Proteomes" id="UP000794436"/>
    </source>
</evidence>
<dbReference type="Proteomes" id="UP000794436">
    <property type="component" value="Unassembled WGS sequence"/>
</dbReference>
<dbReference type="AlphaFoldDB" id="A0A8K1CM22"/>
<dbReference type="PANTHER" id="PTHR13510:SF44">
    <property type="entry name" value="RABENOSYN-5"/>
    <property type="match status" value="1"/>
</dbReference>
<dbReference type="EMBL" id="SPLM01000037">
    <property type="protein sequence ID" value="TMW65554.1"/>
    <property type="molecule type" value="Genomic_DNA"/>
</dbReference>